<proteinExistence type="predicted"/>
<dbReference type="AlphaFoldDB" id="A0A6J5K172"/>
<dbReference type="Proteomes" id="UP000494102">
    <property type="component" value="Unassembled WGS sequence"/>
</dbReference>
<accession>A0A6J5K172</accession>
<dbReference type="GeneID" id="27799202"/>
<dbReference type="PROSITE" id="PS51257">
    <property type="entry name" value="PROKAR_LIPOPROTEIN"/>
    <property type="match status" value="1"/>
</dbReference>
<reference evidence="2 3" key="1">
    <citation type="submission" date="2020-04" db="EMBL/GenBank/DDBJ databases">
        <authorList>
            <person name="De Canck E."/>
        </authorList>
    </citation>
    <scope>NUCLEOTIDE SEQUENCE [LARGE SCALE GENOMIC DNA]</scope>
    <source>
        <strain evidence="2 3">LMG 9964</strain>
    </source>
</reference>
<evidence type="ECO:0000313" key="3">
    <source>
        <dbReference type="Proteomes" id="UP000494102"/>
    </source>
</evidence>
<protein>
    <submittedName>
        <fullName evidence="2">Uncharacterized protein</fullName>
    </submittedName>
</protein>
<feature type="signal peptide" evidence="1">
    <location>
        <begin position="1"/>
        <end position="24"/>
    </location>
</feature>
<keyword evidence="1" id="KW-0732">Signal</keyword>
<gene>
    <name evidence="2" type="ORF">LMG9964_00474</name>
</gene>
<sequence length="241" mass="26622">MKHYVTIAVTGWLAVACFSCDALAAGTVKLGVGTSVVTADGPTSVQVRMGDCEFSMTLEKGEHIKYNEPDLILYRADVALPDRKLPFLQQAQTYSGYDWWFEQRGSTHMLWIGFMCENTADFMWSVDDAQTDISQEMHDIMDANSLRCPADFDGKKWTPLRNSEVTNFENIDVLGANGFVVDTKSKNGIQGSRFCFVHGKNVLIGVSGGGADIQGERSSKEGFLPPLLRTIEFKSQATPTQ</sequence>
<evidence type="ECO:0000256" key="1">
    <source>
        <dbReference type="SAM" id="SignalP"/>
    </source>
</evidence>
<dbReference type="RefSeq" id="WP_148281836.1">
    <property type="nucleotide sequence ID" value="NZ_CADILN010000001.1"/>
</dbReference>
<feature type="chain" id="PRO_5026744890" evidence="1">
    <location>
        <begin position="25"/>
        <end position="241"/>
    </location>
</feature>
<name>A0A6J5K172_9BURK</name>
<organism evidence="2 3">
    <name type="scientific">Paraburkholderia phenoliruptrix</name>
    <dbReference type="NCBI Taxonomy" id="252970"/>
    <lineage>
        <taxon>Bacteria</taxon>
        <taxon>Pseudomonadati</taxon>
        <taxon>Pseudomonadota</taxon>
        <taxon>Betaproteobacteria</taxon>
        <taxon>Burkholderiales</taxon>
        <taxon>Burkholderiaceae</taxon>
        <taxon>Paraburkholderia</taxon>
    </lineage>
</organism>
<evidence type="ECO:0000313" key="2">
    <source>
        <dbReference type="EMBL" id="CAB4046842.1"/>
    </source>
</evidence>
<dbReference type="EMBL" id="CADILN010000001">
    <property type="protein sequence ID" value="CAB4046842.1"/>
    <property type="molecule type" value="Genomic_DNA"/>
</dbReference>